<name>A0A3B0TY55_9ZZZZ</name>
<evidence type="ECO:0000313" key="2">
    <source>
        <dbReference type="EMBL" id="VAW23701.1"/>
    </source>
</evidence>
<sequence>MKTLSYEQYINPLHKEWIIFIHGAGGSSKTFGRQVAAFRKHFNLLLPDLQGHGNSKNIVLKESDRLTLEWIAYDIINLMKKLNIQEAHFLGVSLGSIIIRVIEDINPGIIKSIVIGGGIMKLNRRTHLLFKSGALLSRFIPYHKLYQLVAWILMPYENHKVARRLFVREAAQIKKEVFRGWLGLLAELKTKLDNYFNIPAYKPTLMIMGSQDFAFLKDSIIYSDKFPFINLLILQSCGHVCNIEQADEFNRLSLDFLLKLPHK</sequence>
<dbReference type="EMBL" id="UOEP01000199">
    <property type="protein sequence ID" value="VAW23701.1"/>
    <property type="molecule type" value="Genomic_DNA"/>
</dbReference>
<dbReference type="PRINTS" id="PR00412">
    <property type="entry name" value="EPOXHYDRLASE"/>
</dbReference>
<dbReference type="InterPro" id="IPR029058">
    <property type="entry name" value="AB_hydrolase_fold"/>
</dbReference>
<dbReference type="InterPro" id="IPR000639">
    <property type="entry name" value="Epox_hydrolase-like"/>
</dbReference>
<dbReference type="SUPFAM" id="SSF53474">
    <property type="entry name" value="alpha/beta-Hydrolases"/>
    <property type="match status" value="1"/>
</dbReference>
<proteinExistence type="predicted"/>
<gene>
    <name evidence="2" type="ORF">MNBD_BACTEROID01-1737</name>
</gene>
<dbReference type="PANTHER" id="PTHR43139:SF52">
    <property type="entry name" value="SI:DKEY-122A22.2"/>
    <property type="match status" value="1"/>
</dbReference>
<dbReference type="InterPro" id="IPR052370">
    <property type="entry name" value="Meta-cleavage_hydrolase"/>
</dbReference>
<dbReference type="AlphaFoldDB" id="A0A3B0TY55"/>
<reference evidence="2" key="1">
    <citation type="submission" date="2018-06" db="EMBL/GenBank/DDBJ databases">
        <authorList>
            <person name="Zhirakovskaya E."/>
        </authorList>
    </citation>
    <scope>NUCLEOTIDE SEQUENCE</scope>
</reference>
<dbReference type="Pfam" id="PF00561">
    <property type="entry name" value="Abhydrolase_1"/>
    <property type="match status" value="1"/>
</dbReference>
<protein>
    <recommendedName>
        <fullName evidence="1">AB hydrolase-1 domain-containing protein</fullName>
    </recommendedName>
</protein>
<accession>A0A3B0TY55</accession>
<evidence type="ECO:0000259" key="1">
    <source>
        <dbReference type="Pfam" id="PF00561"/>
    </source>
</evidence>
<dbReference type="PANTHER" id="PTHR43139">
    <property type="entry name" value="SI:DKEY-122A22.2"/>
    <property type="match status" value="1"/>
</dbReference>
<dbReference type="GO" id="GO:0003824">
    <property type="term" value="F:catalytic activity"/>
    <property type="evidence" value="ECO:0007669"/>
    <property type="project" value="InterPro"/>
</dbReference>
<feature type="domain" description="AB hydrolase-1" evidence="1">
    <location>
        <begin position="17"/>
        <end position="244"/>
    </location>
</feature>
<dbReference type="Gene3D" id="3.40.50.1820">
    <property type="entry name" value="alpha/beta hydrolase"/>
    <property type="match status" value="1"/>
</dbReference>
<dbReference type="InterPro" id="IPR000073">
    <property type="entry name" value="AB_hydrolase_1"/>
</dbReference>
<organism evidence="2">
    <name type="scientific">hydrothermal vent metagenome</name>
    <dbReference type="NCBI Taxonomy" id="652676"/>
    <lineage>
        <taxon>unclassified sequences</taxon>
        <taxon>metagenomes</taxon>
        <taxon>ecological metagenomes</taxon>
    </lineage>
</organism>